<dbReference type="EMBL" id="JAAMRD010000011">
    <property type="protein sequence ID" value="MBA1305579.1"/>
    <property type="molecule type" value="Genomic_DNA"/>
</dbReference>
<comment type="caution">
    <text evidence="1">The sequence shown here is derived from an EMBL/GenBank/DDBJ whole genome shotgun (WGS) entry which is preliminary data.</text>
</comment>
<accession>A0AA40RTJ7</accession>
<dbReference type="Proteomes" id="UP001138621">
    <property type="component" value="Unassembled WGS sequence"/>
</dbReference>
<reference evidence="1" key="1">
    <citation type="submission" date="2020-02" db="EMBL/GenBank/DDBJ databases">
        <title>Synteny-based analysis reveals conserved mechanism for high triclosan tolerance in Pseudomonas, as well as instances of horizontal transfer.</title>
        <authorList>
            <person name="Mcfarland A.G."/>
            <person name="Bertucci H.K."/>
            <person name="Litmann E."/>
            <person name="Shen J."/>
            <person name="Huttenhower C."/>
            <person name="Hartmann E.M."/>
        </authorList>
    </citation>
    <scope>NUCLEOTIDE SEQUENCE</scope>
    <source>
        <strain evidence="1">109A1</strain>
    </source>
</reference>
<dbReference type="RefSeq" id="WP_045159479.1">
    <property type="nucleotide sequence ID" value="NZ_JAAMQV010000007.1"/>
</dbReference>
<dbReference type="AlphaFoldDB" id="A0AA40RTJ7"/>
<protein>
    <submittedName>
        <fullName evidence="1">Uncharacterized protein</fullName>
    </submittedName>
</protein>
<sequence>MATFAENVLSEEATRELEDQIPLKASMATKQAYQRARSSGQTVVVSRNGMIIAELPDGTQRVLGLSKPRRKVKAGVTHLLGAEAPKGAGA</sequence>
<proteinExistence type="predicted"/>
<organism evidence="1 2">
    <name type="scientific">Stutzerimonas stutzeri</name>
    <name type="common">Pseudomonas stutzeri</name>
    <dbReference type="NCBI Taxonomy" id="316"/>
    <lineage>
        <taxon>Bacteria</taxon>
        <taxon>Pseudomonadati</taxon>
        <taxon>Pseudomonadota</taxon>
        <taxon>Gammaproteobacteria</taxon>
        <taxon>Pseudomonadales</taxon>
        <taxon>Pseudomonadaceae</taxon>
        <taxon>Stutzerimonas</taxon>
    </lineage>
</organism>
<evidence type="ECO:0000313" key="1">
    <source>
        <dbReference type="EMBL" id="MBA1305579.1"/>
    </source>
</evidence>
<evidence type="ECO:0000313" key="2">
    <source>
        <dbReference type="Proteomes" id="UP001138621"/>
    </source>
</evidence>
<name>A0AA40RTJ7_STUST</name>
<gene>
    <name evidence="1" type="ORF">G7024_14355</name>
</gene>